<feature type="chain" id="PRO_5040737194" evidence="1">
    <location>
        <begin position="21"/>
        <end position="582"/>
    </location>
</feature>
<comment type="caution">
    <text evidence="2">The sequence shown here is derived from an EMBL/GenBank/DDBJ whole genome shotgun (WGS) entry which is preliminary data.</text>
</comment>
<dbReference type="RefSeq" id="XP_056583358.1">
    <property type="nucleotide sequence ID" value="XM_056719223.1"/>
</dbReference>
<sequence length="582" mass="61239">MRSTFLGASLSLLYAASVAAVPHSTRASATPAAPSSTPAFRINKLAVLADQATGAWKDVQCTSDITDATLDPTSRWNAANADDALKSALDAWATSGPSTGLGFPEFISNYFSGPENWNCADIGNTACSTVLTCNQAQYPAGMQNDIGAFAGTFAPQLEDDTEIFKFIINAIVLVASVGSSFAWNIAFKGLTMAASKYFSMGKDVTNAALISFTTGMGKDSLKSAKDALGTQNGISSALGVYFSAWTGIESGYVASLFDGVNDDTSIATLQTLTSSGSMLLLSSKVDLTGMTAQAQKILYGQLIPAAWSQSPDDLLPRILRKAGGCSTSIDQDVLLYMTQSTLVGGYVCYNNDAFYVVNVNPTPGLTHFEGLPGGNHETLNGDAWGGVILEDIVQSSYQAYQLNGNANGYEMPALSKIIDGAGTEGNLAFENGIRTPGFFNLPICDDIAAANNNVDMGGAKGKYWPCEAPEGYNAGGTNVHVNNGCINVDGETLCTSKTKSINIADEATGDSVATIYAQFDGDNKTGYKVVPGCKLEATWPRAYGDVYFGADNCLYDSTGININGQCCTKTTEDLVVNPYYGY</sequence>
<name>A0A9W9SS52_9EURO</name>
<dbReference type="AlphaFoldDB" id="A0A9W9SS52"/>
<keyword evidence="1" id="KW-0732">Signal</keyword>
<evidence type="ECO:0000313" key="3">
    <source>
        <dbReference type="Proteomes" id="UP001147752"/>
    </source>
</evidence>
<protein>
    <submittedName>
        <fullName evidence="2">Uncharacterized protein</fullName>
    </submittedName>
</protein>
<dbReference type="EMBL" id="JAPZBT010000001">
    <property type="protein sequence ID" value="KAJ5383582.1"/>
    <property type="molecule type" value="Genomic_DNA"/>
</dbReference>
<feature type="signal peptide" evidence="1">
    <location>
        <begin position="1"/>
        <end position="20"/>
    </location>
</feature>
<reference evidence="2" key="1">
    <citation type="submission" date="2022-12" db="EMBL/GenBank/DDBJ databases">
        <authorList>
            <person name="Petersen C."/>
        </authorList>
    </citation>
    <scope>NUCLEOTIDE SEQUENCE</scope>
    <source>
        <strain evidence="2">IBT 3081</strain>
    </source>
</reference>
<accession>A0A9W9SS52</accession>
<keyword evidence="3" id="KW-1185">Reference proteome</keyword>
<dbReference type="Proteomes" id="UP001147752">
    <property type="component" value="Unassembled WGS sequence"/>
</dbReference>
<reference evidence="2" key="2">
    <citation type="journal article" date="2023" name="IMA Fungus">
        <title>Comparative genomic study of the Penicillium genus elucidates a diverse pangenome and 15 lateral gene transfer events.</title>
        <authorList>
            <person name="Petersen C."/>
            <person name="Sorensen T."/>
            <person name="Nielsen M.R."/>
            <person name="Sondergaard T.E."/>
            <person name="Sorensen J.L."/>
            <person name="Fitzpatrick D.A."/>
            <person name="Frisvad J.C."/>
            <person name="Nielsen K.L."/>
        </authorList>
    </citation>
    <scope>NUCLEOTIDE SEQUENCE</scope>
    <source>
        <strain evidence="2">IBT 3081</strain>
    </source>
</reference>
<proteinExistence type="predicted"/>
<dbReference type="GeneID" id="81458406"/>
<organism evidence="2 3">
    <name type="scientific">Penicillium concentricum</name>
    <dbReference type="NCBI Taxonomy" id="293559"/>
    <lineage>
        <taxon>Eukaryota</taxon>
        <taxon>Fungi</taxon>
        <taxon>Dikarya</taxon>
        <taxon>Ascomycota</taxon>
        <taxon>Pezizomycotina</taxon>
        <taxon>Eurotiomycetes</taxon>
        <taxon>Eurotiomycetidae</taxon>
        <taxon>Eurotiales</taxon>
        <taxon>Aspergillaceae</taxon>
        <taxon>Penicillium</taxon>
    </lineage>
</organism>
<evidence type="ECO:0000256" key="1">
    <source>
        <dbReference type="SAM" id="SignalP"/>
    </source>
</evidence>
<evidence type="ECO:0000313" key="2">
    <source>
        <dbReference type="EMBL" id="KAJ5383582.1"/>
    </source>
</evidence>
<dbReference type="OrthoDB" id="3257981at2759"/>
<gene>
    <name evidence="2" type="ORF">N7517_001493</name>
</gene>